<accession>A0A1V0SE03</accession>
<organism evidence="2">
    <name type="scientific">Indivirus ILV1</name>
    <dbReference type="NCBI Taxonomy" id="1977633"/>
    <lineage>
        <taxon>Viruses</taxon>
        <taxon>Varidnaviria</taxon>
        <taxon>Bamfordvirae</taxon>
        <taxon>Nucleocytoviricota</taxon>
        <taxon>Megaviricetes</taxon>
        <taxon>Imitervirales</taxon>
        <taxon>Mimiviridae</taxon>
        <taxon>Klosneuvirinae</taxon>
        <taxon>Indivirus</taxon>
    </lineage>
</organism>
<evidence type="ECO:0000313" key="2">
    <source>
        <dbReference type="EMBL" id="ARF09943.1"/>
    </source>
</evidence>
<reference evidence="2" key="1">
    <citation type="journal article" date="2017" name="Science">
        <title>Giant viruses with an expanded complement of translation system components.</title>
        <authorList>
            <person name="Schulz F."/>
            <person name="Yutin N."/>
            <person name="Ivanova N.N."/>
            <person name="Ortega D.R."/>
            <person name="Lee T.K."/>
            <person name="Vierheilig J."/>
            <person name="Daims H."/>
            <person name="Horn M."/>
            <person name="Wagner M."/>
            <person name="Jensen G.J."/>
            <person name="Kyrpides N.C."/>
            <person name="Koonin E.V."/>
            <person name="Woyke T."/>
        </authorList>
    </citation>
    <scope>NUCLEOTIDE SEQUENCE</scope>
    <source>
        <strain evidence="2">ILV1</strain>
    </source>
</reference>
<dbReference type="EMBL" id="KY684090">
    <property type="protein sequence ID" value="ARF09943.1"/>
    <property type="molecule type" value="Genomic_DNA"/>
</dbReference>
<keyword evidence="1" id="KW-1133">Transmembrane helix</keyword>
<sequence length="102" mass="11685">MANFLTYYRNHHQNLYALIISVLLSLWYNGLTGIFNYYFPNRGPALSLIFLIIPLAIFLGDDNKLDELYKVGDANPVTNITAASNSSQQKETYEYYGHKNSK</sequence>
<keyword evidence="1" id="KW-0812">Transmembrane</keyword>
<feature type="transmembrane region" description="Helical" evidence="1">
    <location>
        <begin position="44"/>
        <end position="60"/>
    </location>
</feature>
<feature type="transmembrane region" description="Helical" evidence="1">
    <location>
        <begin position="15"/>
        <end position="38"/>
    </location>
</feature>
<protein>
    <submittedName>
        <fullName evidence="2">Uncharacterized protein</fullName>
    </submittedName>
</protein>
<proteinExistence type="predicted"/>
<keyword evidence="1" id="KW-0472">Membrane</keyword>
<gene>
    <name evidence="2" type="ORF">Indivirus_6_9</name>
</gene>
<evidence type="ECO:0000256" key="1">
    <source>
        <dbReference type="SAM" id="Phobius"/>
    </source>
</evidence>
<name>A0A1V0SE03_9VIRU</name>